<reference evidence="2" key="3">
    <citation type="submission" date="2015-02" db="UniProtKB">
        <authorList>
            <consortium name="EnsemblProtists"/>
        </authorList>
    </citation>
    <scope>IDENTIFICATION</scope>
    <source>
        <strain evidence="2">DAOM BR144</strain>
    </source>
</reference>
<dbReference type="PANTHER" id="PTHR33129:SF1">
    <property type="entry name" value="ATP-BINDING PROTEIN"/>
    <property type="match status" value="1"/>
</dbReference>
<dbReference type="EnsemblProtists" id="PYU1_T009282">
    <property type="protein sequence ID" value="PYU1_T009282"/>
    <property type="gene ID" value="PYU1_G009264"/>
</dbReference>
<dbReference type="STRING" id="431595.K3WWD4"/>
<dbReference type="InParanoid" id="K3WWD4"/>
<dbReference type="PANTHER" id="PTHR33129">
    <property type="entry name" value="PROTEIN KINASE DOMAIN-CONTAINING PROTEIN-RELATED"/>
    <property type="match status" value="1"/>
</dbReference>
<dbReference type="InterPro" id="IPR052980">
    <property type="entry name" value="Crinkler_effector"/>
</dbReference>
<accession>K3WWD4</accession>
<proteinExistence type="predicted"/>
<dbReference type="VEuPathDB" id="FungiDB:PYU1_G009264"/>
<protein>
    <submittedName>
        <fullName evidence="2">Uncharacterized protein</fullName>
    </submittedName>
</protein>
<reference evidence="3" key="1">
    <citation type="journal article" date="2010" name="Genome Biol.">
        <title>Genome sequence of the necrotrophic plant pathogen Pythium ultimum reveals original pathogenicity mechanisms and effector repertoire.</title>
        <authorList>
            <person name="Levesque C.A."/>
            <person name="Brouwer H."/>
            <person name="Cano L."/>
            <person name="Hamilton J.P."/>
            <person name="Holt C."/>
            <person name="Huitema E."/>
            <person name="Raffaele S."/>
            <person name="Robideau G.P."/>
            <person name="Thines M."/>
            <person name="Win J."/>
            <person name="Zerillo M.M."/>
            <person name="Beakes G.W."/>
            <person name="Boore J.L."/>
            <person name="Busam D."/>
            <person name="Dumas B."/>
            <person name="Ferriera S."/>
            <person name="Fuerstenberg S.I."/>
            <person name="Gachon C.M."/>
            <person name="Gaulin E."/>
            <person name="Govers F."/>
            <person name="Grenville-Briggs L."/>
            <person name="Horner N."/>
            <person name="Hostetler J."/>
            <person name="Jiang R.H."/>
            <person name="Johnson J."/>
            <person name="Krajaejun T."/>
            <person name="Lin H."/>
            <person name="Meijer H.J."/>
            <person name="Moore B."/>
            <person name="Morris P."/>
            <person name="Phuntmart V."/>
            <person name="Puiu D."/>
            <person name="Shetty J."/>
            <person name="Stajich J.E."/>
            <person name="Tripathy S."/>
            <person name="Wawra S."/>
            <person name="van West P."/>
            <person name="Whitty B.R."/>
            <person name="Coutinho P.M."/>
            <person name="Henrissat B."/>
            <person name="Martin F."/>
            <person name="Thomas P.D."/>
            <person name="Tyler B.M."/>
            <person name="De Vries R.P."/>
            <person name="Kamoun S."/>
            <person name="Yandell M."/>
            <person name="Tisserat N."/>
            <person name="Buell C.R."/>
        </authorList>
    </citation>
    <scope>NUCLEOTIDE SEQUENCE</scope>
    <source>
        <strain evidence="3">DAOM:BR144</strain>
    </source>
</reference>
<dbReference type="HOGENOM" id="CLU_059283_0_0_1"/>
<reference evidence="3" key="2">
    <citation type="submission" date="2010-04" db="EMBL/GenBank/DDBJ databases">
        <authorList>
            <person name="Buell R."/>
            <person name="Hamilton J."/>
            <person name="Hostetler J."/>
        </authorList>
    </citation>
    <scope>NUCLEOTIDE SEQUENCE [LARGE SCALE GENOMIC DNA]</scope>
    <source>
        <strain evidence="3">DAOM:BR144</strain>
    </source>
</reference>
<feature type="region of interest" description="Disordered" evidence="1">
    <location>
        <begin position="1"/>
        <end position="24"/>
    </location>
</feature>
<dbReference type="Proteomes" id="UP000019132">
    <property type="component" value="Unassembled WGS sequence"/>
</dbReference>
<feature type="compositionally biased region" description="Basic and acidic residues" evidence="1">
    <location>
        <begin position="1"/>
        <end position="23"/>
    </location>
</feature>
<sequence length="363" mass="41732">MKSKREWRAVQKGTDEETKENERSPLSAFVNHLEGVALMPVMLRRNVTTTEFFADHHFDSEDGDFFPSMLLVLPEGFEWMCAPSVPKMFVRRCYRMLYDLIIVRIGANSYRSFSGGLPLRVLVTGTRGTGITMFMNYMLYQLYHRRPVSPTIVLDIKGHFALIRSDQPTQEGTRGQSFWRELAQPSTIYLYDAPEFSKWNNSGPLYGPQVKAATIMTSSPNYDHFRTFVTGDAKVFCMPLWTLDELEACRRSCYPHVAPQVMCRVFNKWGGTIRYPLMEPESKTEVAMRPMLQQMTLVDAKTMTQQFGMYSSSAWKRLGALLHIAPVEGTEFQQVDVKFCSDYVMRKVMERNAVDASNQSSWT</sequence>
<evidence type="ECO:0000313" key="2">
    <source>
        <dbReference type="EnsemblProtists" id="PYU1_T009282"/>
    </source>
</evidence>
<evidence type="ECO:0000256" key="1">
    <source>
        <dbReference type="SAM" id="MobiDB-lite"/>
    </source>
</evidence>
<name>K3WWD4_GLOUD</name>
<dbReference type="EMBL" id="GL376632">
    <property type="status" value="NOT_ANNOTATED_CDS"/>
    <property type="molecule type" value="Genomic_DNA"/>
</dbReference>
<organism evidence="2 3">
    <name type="scientific">Globisporangium ultimum (strain ATCC 200006 / CBS 805.95 / DAOM BR144)</name>
    <name type="common">Pythium ultimum</name>
    <dbReference type="NCBI Taxonomy" id="431595"/>
    <lineage>
        <taxon>Eukaryota</taxon>
        <taxon>Sar</taxon>
        <taxon>Stramenopiles</taxon>
        <taxon>Oomycota</taxon>
        <taxon>Peronosporomycetes</taxon>
        <taxon>Pythiales</taxon>
        <taxon>Pythiaceae</taxon>
        <taxon>Globisporangium</taxon>
    </lineage>
</organism>
<keyword evidence="3" id="KW-1185">Reference proteome</keyword>
<evidence type="ECO:0000313" key="3">
    <source>
        <dbReference type="Proteomes" id="UP000019132"/>
    </source>
</evidence>
<dbReference type="AlphaFoldDB" id="K3WWD4"/>